<evidence type="ECO:0000256" key="5">
    <source>
        <dbReference type="ARBA" id="ARBA00022786"/>
    </source>
</evidence>
<dbReference type="InterPro" id="IPR026000">
    <property type="entry name" value="Apc5_dom"/>
</dbReference>
<evidence type="ECO:0000256" key="1">
    <source>
        <dbReference type="ARBA" id="ARBA00007450"/>
    </source>
</evidence>
<dbReference type="Proteomes" id="UP000823749">
    <property type="component" value="Chromosome 12"/>
</dbReference>
<evidence type="ECO:0000256" key="6">
    <source>
        <dbReference type="ARBA" id="ARBA00023306"/>
    </source>
</evidence>
<keyword evidence="3" id="KW-0132">Cell division</keyword>
<dbReference type="Pfam" id="PF12862">
    <property type="entry name" value="ANAPC5"/>
    <property type="match status" value="2"/>
</dbReference>
<dbReference type="AlphaFoldDB" id="A0AAV6HY55"/>
<evidence type="ECO:0000256" key="3">
    <source>
        <dbReference type="ARBA" id="ARBA00022618"/>
    </source>
</evidence>
<comment type="caution">
    <text evidence="9">The sequence shown here is derived from an EMBL/GenBank/DDBJ whole genome shotgun (WGS) entry which is preliminary data.</text>
</comment>
<accession>A0AAV6HY55</accession>
<feature type="transmembrane region" description="Helical" evidence="7">
    <location>
        <begin position="401"/>
        <end position="422"/>
    </location>
</feature>
<keyword evidence="10" id="KW-1185">Reference proteome</keyword>
<gene>
    <name evidence="9" type="ORF">RHGRI_033126</name>
</gene>
<evidence type="ECO:0000313" key="9">
    <source>
        <dbReference type="EMBL" id="KAG5520435.1"/>
    </source>
</evidence>
<evidence type="ECO:0000256" key="4">
    <source>
        <dbReference type="ARBA" id="ARBA00022776"/>
    </source>
</evidence>
<feature type="transmembrane region" description="Helical" evidence="7">
    <location>
        <begin position="434"/>
        <end position="459"/>
    </location>
</feature>
<reference evidence="9" key="1">
    <citation type="submission" date="2020-08" db="EMBL/GenBank/DDBJ databases">
        <title>Plant Genome Project.</title>
        <authorList>
            <person name="Zhang R.-G."/>
        </authorList>
    </citation>
    <scope>NUCLEOTIDE SEQUENCE</scope>
    <source>
        <strain evidence="9">WSP0</strain>
        <tissue evidence="9">Leaf</tissue>
    </source>
</reference>
<keyword evidence="4" id="KW-0498">Mitosis</keyword>
<feature type="domain" description="Anaphase-promoting complex subunit 5" evidence="8">
    <location>
        <begin position="368"/>
        <end position="398"/>
    </location>
</feature>
<proteinExistence type="inferred from homology"/>
<dbReference type="GO" id="GO:0045842">
    <property type="term" value="P:positive regulation of mitotic metaphase/anaphase transition"/>
    <property type="evidence" value="ECO:0007669"/>
    <property type="project" value="TreeGrafter"/>
</dbReference>
<keyword evidence="6" id="KW-0131">Cell cycle</keyword>
<evidence type="ECO:0000256" key="7">
    <source>
        <dbReference type="SAM" id="Phobius"/>
    </source>
</evidence>
<evidence type="ECO:0000259" key="8">
    <source>
        <dbReference type="Pfam" id="PF12862"/>
    </source>
</evidence>
<dbReference type="GO" id="GO:0031145">
    <property type="term" value="P:anaphase-promoting complex-dependent catabolic process"/>
    <property type="evidence" value="ECO:0007669"/>
    <property type="project" value="TreeGrafter"/>
</dbReference>
<dbReference type="GO" id="GO:0005680">
    <property type="term" value="C:anaphase-promoting complex"/>
    <property type="evidence" value="ECO:0007669"/>
    <property type="project" value="InterPro"/>
</dbReference>
<feature type="domain" description="Anaphase-promoting complex subunit 5" evidence="8">
    <location>
        <begin position="485"/>
        <end position="540"/>
    </location>
</feature>
<name>A0AAV6HY55_9ERIC</name>
<dbReference type="EMBL" id="JACTNZ010000012">
    <property type="protein sequence ID" value="KAG5520435.1"/>
    <property type="molecule type" value="Genomic_DNA"/>
</dbReference>
<evidence type="ECO:0000313" key="10">
    <source>
        <dbReference type="Proteomes" id="UP000823749"/>
    </source>
</evidence>
<dbReference type="CDD" id="cd16270">
    <property type="entry name" value="Apc5_N"/>
    <property type="match status" value="1"/>
</dbReference>
<keyword evidence="5" id="KW-0833">Ubl conjugation pathway</keyword>
<keyword evidence="7" id="KW-0812">Transmembrane</keyword>
<dbReference type="PANTHER" id="PTHR12830">
    <property type="entry name" value="ANAPHASE-PROMOTING COMPLEX SUBUNIT 5"/>
    <property type="match status" value="1"/>
</dbReference>
<keyword evidence="7" id="KW-0472">Membrane</keyword>
<keyword evidence="7" id="KW-1133">Transmembrane helix</keyword>
<protein>
    <recommendedName>
        <fullName evidence="2">Anaphase-promoting complex subunit 5</fullName>
    </recommendedName>
</protein>
<organism evidence="9 10">
    <name type="scientific">Rhododendron griersonianum</name>
    <dbReference type="NCBI Taxonomy" id="479676"/>
    <lineage>
        <taxon>Eukaryota</taxon>
        <taxon>Viridiplantae</taxon>
        <taxon>Streptophyta</taxon>
        <taxon>Embryophyta</taxon>
        <taxon>Tracheophyta</taxon>
        <taxon>Spermatophyta</taxon>
        <taxon>Magnoliopsida</taxon>
        <taxon>eudicotyledons</taxon>
        <taxon>Gunneridae</taxon>
        <taxon>Pentapetalae</taxon>
        <taxon>asterids</taxon>
        <taxon>Ericales</taxon>
        <taxon>Ericaceae</taxon>
        <taxon>Ericoideae</taxon>
        <taxon>Rhodoreae</taxon>
        <taxon>Rhododendron</taxon>
    </lineage>
</organism>
<sequence length="1040" mass="114539">MAMAGIFKAPGGFAMTPHKVSVCILLQVYAPPSAQVSVPFPFSSVSQHNSLGLFLLALTKSCEDILEPKLDELITQLREIGSVLNHWLSDHLTSRLSSISSPDDLFNFFTDLRGILGGPDSGVVDDDQTILDPNSNLGMYIRRCLLSFSLLSFEGVCHLLTHLGIYCKEALSSSQPYESLQFDDSSNDREGLLEYENMDLEDFVYEKVTEEIEERKRANEMVPFHNHAPKALTGLVEGTITSLLDVESALISLLLDVGSAIISLLLDVECMHCHHVTSCPHFEVSAGAKLKHGYKPGEVGQFAYSPSYALKGVDPSTGVFLRTNLQIQGYLLEQADEIEKNGSSFPLNAFESILKQIQKLAPELHRVHFLRYLNSLYHDDYPAALENLHRYFDYRCGSSFFLFRFIICSALMFSDVFGWIHTLDVGIIFFYSHLLVCDLFIIFLHQASFCVILLLVILACPLPSNVIGTEGFDFGPPSSSGCNSFGRYEIALLCLGMMHFHFGHPRQALEVLTEAVQVSQQHNDDTCLAYTLAAICNLLSEVGISGTSGILGTSYSPGTHIGTSLSIQQQLLVLLRRSLKRAESLKLKRLVASNHVSMAKFYLTHVQMPLLSFGPKASMKLRTCPITVCKELRLSSDVFSEFSSENSTMIIDGAFSTAWLKNFQKSTGPSVFSQDNGSGSKSDALHFCALPSSIPGSVLQLLGSSYLVRATAWEMYGSSPLAKINALVYATCFADSSSSADAALAYTKLVQHLAVFKGYQEAFAAFKIAEEMFLSVSKSRILILKLQLLHERALHWGHLKLAHQLCDELGVLASSVTGVDVELKTEASLRHARTLLAAKQFSQAAAVAHSLFCMCHKLNKQVENAMILLLLAEIHKRSGNAVLGIPCALASLSFCQSFNLDLLKASATLTLAELWLSLGSNHANRASTLIHRSLPLILGHGGLELRARAFIAEAKCYLADPSFSVFEDSQVVLDPLSQAAEELQYLEHHELAAEAFYLMAIVFDALGQLEHREEAATSFRKHMIAFENPQEQEDPLSSIL</sequence>
<dbReference type="GO" id="GO:0070979">
    <property type="term" value="P:protein K11-linked ubiquitination"/>
    <property type="evidence" value="ECO:0007669"/>
    <property type="project" value="TreeGrafter"/>
</dbReference>
<dbReference type="PANTHER" id="PTHR12830:SF9">
    <property type="entry name" value="ANAPHASE-PROMOTING COMPLEX SUBUNIT 5"/>
    <property type="match status" value="1"/>
</dbReference>
<comment type="similarity">
    <text evidence="1">Belongs to the APC5 family.</text>
</comment>
<dbReference type="GO" id="GO:0051301">
    <property type="term" value="P:cell division"/>
    <property type="evidence" value="ECO:0007669"/>
    <property type="project" value="UniProtKB-KW"/>
</dbReference>
<evidence type="ECO:0000256" key="2">
    <source>
        <dbReference type="ARBA" id="ARBA00016066"/>
    </source>
</evidence>
<dbReference type="InterPro" id="IPR037679">
    <property type="entry name" value="Apc5"/>
</dbReference>